<accession>A0AAV5VSF8</accession>
<dbReference type="GO" id="GO:0008289">
    <property type="term" value="F:lipid binding"/>
    <property type="evidence" value="ECO:0007669"/>
    <property type="project" value="InterPro"/>
</dbReference>
<dbReference type="PANTHER" id="PTHR46121:SF3">
    <property type="entry name" value="STEROIDOGENIC ACUTE REGULATORY-LIKE PROTEIN 1"/>
    <property type="match status" value="1"/>
</dbReference>
<dbReference type="Pfam" id="PF01852">
    <property type="entry name" value="START"/>
    <property type="match status" value="1"/>
</dbReference>
<feature type="non-terminal residue" evidence="2">
    <location>
        <position position="1"/>
    </location>
</feature>
<evidence type="ECO:0000259" key="1">
    <source>
        <dbReference type="PROSITE" id="PS50848"/>
    </source>
</evidence>
<dbReference type="PANTHER" id="PTHR46121">
    <property type="entry name" value="STEROIDOGENIC ACUTE REGULATORY PROTEIN-LIKE"/>
    <property type="match status" value="1"/>
</dbReference>
<feature type="domain" description="START" evidence="1">
    <location>
        <begin position="28"/>
        <end position="191"/>
    </location>
</feature>
<sequence>QYAFSLKTAEAAFIDAEKLFAEESFKTKKGWKKEGEHSAIAVWAKSTPQGKIISVSAVLDCPLEAAMNETWRGIDTLTSWNTQINYAEIIVTLSDHADILIYGNNDVLVVTGREFLTTRLYRKTGDGYIMASRSVELPEKPEGTERIRANVILGASRLRVDPTNARRTLCDVVMLGDLKGTMPKQIVDTVLPTVMVMATELNIKHFKEIGKSA</sequence>
<dbReference type="Gene3D" id="3.30.530.20">
    <property type="match status" value="1"/>
</dbReference>
<dbReference type="EMBL" id="BTSY01000004">
    <property type="protein sequence ID" value="GMT22376.1"/>
    <property type="molecule type" value="Genomic_DNA"/>
</dbReference>
<reference evidence="2" key="1">
    <citation type="submission" date="2023-10" db="EMBL/GenBank/DDBJ databases">
        <title>Genome assembly of Pristionchus species.</title>
        <authorList>
            <person name="Yoshida K."/>
            <person name="Sommer R.J."/>
        </authorList>
    </citation>
    <scope>NUCLEOTIDE SEQUENCE</scope>
    <source>
        <strain evidence="2">RS5133</strain>
    </source>
</reference>
<dbReference type="Proteomes" id="UP001432322">
    <property type="component" value="Unassembled WGS sequence"/>
</dbReference>
<dbReference type="SMART" id="SM00234">
    <property type="entry name" value="START"/>
    <property type="match status" value="1"/>
</dbReference>
<dbReference type="GO" id="GO:0005789">
    <property type="term" value="C:endoplasmic reticulum membrane"/>
    <property type="evidence" value="ECO:0007669"/>
    <property type="project" value="TreeGrafter"/>
</dbReference>
<dbReference type="InterPro" id="IPR051869">
    <property type="entry name" value="STARD3"/>
</dbReference>
<dbReference type="GO" id="GO:0140284">
    <property type="term" value="C:endoplasmic reticulum-endosome membrane contact site"/>
    <property type="evidence" value="ECO:0007669"/>
    <property type="project" value="TreeGrafter"/>
</dbReference>
<dbReference type="InterPro" id="IPR002913">
    <property type="entry name" value="START_lipid-bd_dom"/>
</dbReference>
<protein>
    <recommendedName>
        <fullName evidence="1">START domain-containing protein</fullName>
    </recommendedName>
</protein>
<dbReference type="InterPro" id="IPR023393">
    <property type="entry name" value="START-like_dom_sf"/>
</dbReference>
<dbReference type="AlphaFoldDB" id="A0AAV5VSF8"/>
<name>A0AAV5VSF8_9BILA</name>
<dbReference type="SUPFAM" id="SSF55961">
    <property type="entry name" value="Bet v1-like"/>
    <property type="match status" value="1"/>
</dbReference>
<keyword evidence="3" id="KW-1185">Reference proteome</keyword>
<proteinExistence type="predicted"/>
<dbReference type="GO" id="GO:0099044">
    <property type="term" value="P:vesicle tethering to endoplasmic reticulum"/>
    <property type="evidence" value="ECO:0007669"/>
    <property type="project" value="TreeGrafter"/>
</dbReference>
<evidence type="ECO:0000313" key="3">
    <source>
        <dbReference type="Proteomes" id="UP001432322"/>
    </source>
</evidence>
<dbReference type="GO" id="GO:0005765">
    <property type="term" value="C:lysosomal membrane"/>
    <property type="evidence" value="ECO:0007669"/>
    <property type="project" value="TreeGrafter"/>
</dbReference>
<dbReference type="PROSITE" id="PS50848">
    <property type="entry name" value="START"/>
    <property type="match status" value="1"/>
</dbReference>
<evidence type="ECO:0000313" key="2">
    <source>
        <dbReference type="EMBL" id="GMT22376.1"/>
    </source>
</evidence>
<dbReference type="GO" id="GO:0031902">
    <property type="term" value="C:late endosome membrane"/>
    <property type="evidence" value="ECO:0007669"/>
    <property type="project" value="TreeGrafter"/>
</dbReference>
<organism evidence="2 3">
    <name type="scientific">Pristionchus fissidentatus</name>
    <dbReference type="NCBI Taxonomy" id="1538716"/>
    <lineage>
        <taxon>Eukaryota</taxon>
        <taxon>Metazoa</taxon>
        <taxon>Ecdysozoa</taxon>
        <taxon>Nematoda</taxon>
        <taxon>Chromadorea</taxon>
        <taxon>Rhabditida</taxon>
        <taxon>Rhabditina</taxon>
        <taxon>Diplogasteromorpha</taxon>
        <taxon>Diplogasteroidea</taxon>
        <taxon>Neodiplogasteridae</taxon>
        <taxon>Pristionchus</taxon>
    </lineage>
</organism>
<comment type="caution">
    <text evidence="2">The sequence shown here is derived from an EMBL/GenBank/DDBJ whole genome shotgun (WGS) entry which is preliminary data.</text>
</comment>
<gene>
    <name evidence="2" type="ORF">PFISCL1PPCAC_13673</name>
</gene>